<reference evidence="1" key="1">
    <citation type="submission" date="2019-09" db="EMBL/GenBank/DDBJ databases">
        <title>Comparative Genomics of Leptospira interrogans Reveals Genome Plasticity - A Common Adaptive Strategy for Survival in Various Hosts.</title>
        <authorList>
            <person name="Ramli S.R."/>
            <person name="Bunk B."/>
            <person name="Goris M."/>
            <person name="Bhuju S."/>
            <person name="Jarek M."/>
            <person name="Sproer C."/>
            <person name="Mustakim S."/>
            <person name="Strommenger B."/>
            <person name="Pessler F."/>
        </authorList>
    </citation>
    <scope>NUCLEOTIDE SEQUENCE</scope>
    <source>
        <strain evidence="1">1489</strain>
    </source>
</reference>
<accession>A0AAP9WIY6</accession>
<sequence length="75" mass="8936">MNHKLFIPNHVILTLKTYVDINSLRLFYAKLNNKHLMDTFKRVKLAKIFFLQIQNLNLKLVSFANSPFIKSKWKS</sequence>
<gene>
    <name evidence="1" type="ORF">Lepto1489_09105</name>
</gene>
<dbReference type="AlphaFoldDB" id="A0AAP9WIY6"/>
<proteinExistence type="predicted"/>
<name>A0AAP9WIY6_LEPIR</name>
<protein>
    <submittedName>
        <fullName evidence="1">Uncharacterized protein</fullName>
    </submittedName>
</protein>
<dbReference type="EMBL" id="CP043893">
    <property type="protein sequence ID" value="QOI50575.1"/>
    <property type="molecule type" value="Genomic_DNA"/>
</dbReference>
<organism evidence="1 2">
    <name type="scientific">Leptospira interrogans serovar Bataviae</name>
    <dbReference type="NCBI Taxonomy" id="312175"/>
    <lineage>
        <taxon>Bacteria</taxon>
        <taxon>Pseudomonadati</taxon>
        <taxon>Spirochaetota</taxon>
        <taxon>Spirochaetia</taxon>
        <taxon>Leptospirales</taxon>
        <taxon>Leptospiraceae</taxon>
        <taxon>Leptospira</taxon>
    </lineage>
</organism>
<evidence type="ECO:0000313" key="2">
    <source>
        <dbReference type="Proteomes" id="UP000663255"/>
    </source>
</evidence>
<dbReference type="Proteomes" id="UP000663255">
    <property type="component" value="Chromosome 1"/>
</dbReference>
<evidence type="ECO:0000313" key="1">
    <source>
        <dbReference type="EMBL" id="QOI50575.1"/>
    </source>
</evidence>